<comment type="caution">
    <text evidence="3">The sequence shown here is derived from an EMBL/GenBank/DDBJ whole genome shotgun (WGS) entry which is preliminary data.</text>
</comment>
<protein>
    <recommendedName>
        <fullName evidence="5">Lipoprotein YerB</fullName>
    </recommendedName>
</protein>
<feature type="domain" description="DUF3048" evidence="1">
    <location>
        <begin position="54"/>
        <end position="195"/>
    </location>
</feature>
<evidence type="ECO:0000259" key="1">
    <source>
        <dbReference type="Pfam" id="PF11258"/>
    </source>
</evidence>
<dbReference type="Gene3D" id="3.50.90.10">
    <property type="entry name" value="YerB-like"/>
    <property type="match status" value="1"/>
</dbReference>
<dbReference type="Pfam" id="PF17479">
    <property type="entry name" value="DUF3048_C"/>
    <property type="match status" value="1"/>
</dbReference>
<accession>A0A9W5RYR5</accession>
<proteinExistence type="predicted"/>
<dbReference type="OrthoDB" id="9779102at2"/>
<dbReference type="AlphaFoldDB" id="A0A9W5RYR5"/>
<name>A0A9W5RYR5_9BACL</name>
<reference evidence="3 4" key="1">
    <citation type="submission" date="2014-02" db="EMBL/GenBank/DDBJ databases">
        <title>Genome sequence of Paenibacillus darwinianus reveals adaptive mechanisms for survival in Antarctic soils.</title>
        <authorList>
            <person name="Dsouza M."/>
            <person name="Taylor M.W."/>
            <person name="Turner S.J."/>
            <person name="Aislabie J."/>
        </authorList>
    </citation>
    <scope>NUCLEOTIDE SEQUENCE [LARGE SCALE GENOMIC DNA]</scope>
    <source>
        <strain evidence="3 4">CE1</strain>
    </source>
</reference>
<feature type="domain" description="DUF3048" evidence="2">
    <location>
        <begin position="222"/>
        <end position="330"/>
    </location>
</feature>
<evidence type="ECO:0000259" key="2">
    <source>
        <dbReference type="Pfam" id="PF17479"/>
    </source>
</evidence>
<dbReference type="Pfam" id="PF11258">
    <property type="entry name" value="DUF3048"/>
    <property type="match status" value="1"/>
</dbReference>
<evidence type="ECO:0008006" key="5">
    <source>
        <dbReference type="Google" id="ProtNLM"/>
    </source>
</evidence>
<dbReference type="RefSeq" id="WP_144353526.1">
    <property type="nucleotide sequence ID" value="NZ_KK082289.1"/>
</dbReference>
<dbReference type="InterPro" id="IPR035328">
    <property type="entry name" value="DUF3048_C"/>
</dbReference>
<evidence type="ECO:0000313" key="4">
    <source>
        <dbReference type="Proteomes" id="UP000053750"/>
    </source>
</evidence>
<dbReference type="SUPFAM" id="SSF159774">
    <property type="entry name" value="YerB-like"/>
    <property type="match status" value="1"/>
</dbReference>
<keyword evidence="4" id="KW-1185">Reference proteome</keyword>
<gene>
    <name evidence="3" type="ORF">BG53_07840</name>
</gene>
<sequence>LMLMMTLLATACSQGGTNGPTVEGETTTAVIDNADGGGLATAPAEQPAAYVSPLTGLPLDTESIVRPVAVMINNYGAARPQSGLPQADMVWEVLAEGGITRLVAIFQNGDSTDPVGPIRSIRPYLIDIAESFGSIIVHAGGSQDAYAILQRQEKPYLDEITNAGGYFYRDKSRKAPHNLYASLDKLREAADKKGYAAAADVPVFRFMQTVAPPAGADATAIELRFMLKNYKVSYAYDTATQQYWRSVDGKPHTDRTSGEQLKAANLVVLSATHRVLDDVGRLDVDLQSGGQAMLFQLGKAVDATWERGGDGVIRIMKDGSELPFVPGKTFYHVVPNDTTIDGHVAYQ</sequence>
<dbReference type="Proteomes" id="UP000053750">
    <property type="component" value="Unassembled WGS sequence"/>
</dbReference>
<dbReference type="EMBL" id="JFHU01000214">
    <property type="protein sequence ID" value="EXX85716.1"/>
    <property type="molecule type" value="Genomic_DNA"/>
</dbReference>
<dbReference type="InterPro" id="IPR021416">
    <property type="entry name" value="DUF3048_N"/>
</dbReference>
<evidence type="ECO:0000313" key="3">
    <source>
        <dbReference type="EMBL" id="EXX85716.1"/>
    </source>
</evidence>
<feature type="non-terminal residue" evidence="3">
    <location>
        <position position="1"/>
    </location>
</feature>
<dbReference type="InterPro" id="IPR023158">
    <property type="entry name" value="YerB-like_sf"/>
</dbReference>
<organism evidence="3 4">
    <name type="scientific">Paenibacillus darwinianus</name>
    <dbReference type="NCBI Taxonomy" id="1380763"/>
    <lineage>
        <taxon>Bacteria</taxon>
        <taxon>Bacillati</taxon>
        <taxon>Bacillota</taxon>
        <taxon>Bacilli</taxon>
        <taxon>Bacillales</taxon>
        <taxon>Paenibacillaceae</taxon>
        <taxon>Paenibacillus</taxon>
    </lineage>
</organism>